<sequence>MKLIPPNSDTAARRRGRPRTQPFLPARARAAIAALLSGDEQSAIDHGITPEAMREYCASRRGEHGAAVAAIRSGLIATKEASTSFTVRDQARDIVRHLREWEAATLRGKPDYTPQNDPLYPVYRFARGDLDAKDIGDVRFGRSGDIGSVEAETLIVPPSTPAYLIGNVAWTLSLVAKAGSFDDFGIAYFAFARLGEAIEEKSD</sequence>
<feature type="region of interest" description="Disordered" evidence="1">
    <location>
        <begin position="1"/>
        <end position="22"/>
    </location>
</feature>
<dbReference type="EMBL" id="JAAEDI010000012">
    <property type="protein sequence ID" value="MBR0650448.1"/>
    <property type="molecule type" value="Genomic_DNA"/>
</dbReference>
<name>A0ABS5EHE2_9PROT</name>
<evidence type="ECO:0000313" key="2">
    <source>
        <dbReference type="EMBL" id="MBR0650448.1"/>
    </source>
</evidence>
<protein>
    <submittedName>
        <fullName evidence="2">Uncharacterized protein</fullName>
    </submittedName>
</protein>
<dbReference type="Proteomes" id="UP000698752">
    <property type="component" value="Unassembled WGS sequence"/>
</dbReference>
<keyword evidence="3" id="KW-1185">Reference proteome</keyword>
<accession>A0ABS5EHE2</accession>
<evidence type="ECO:0000313" key="3">
    <source>
        <dbReference type="Proteomes" id="UP000698752"/>
    </source>
</evidence>
<comment type="caution">
    <text evidence="2">The sequence shown here is derived from an EMBL/GenBank/DDBJ whole genome shotgun (WGS) entry which is preliminary data.</text>
</comment>
<dbReference type="RefSeq" id="WP_211869117.1">
    <property type="nucleotide sequence ID" value="NZ_JAAEDI010000012.1"/>
</dbReference>
<organism evidence="2 3">
    <name type="scientific">Neoroseomonas terrae</name>
    <dbReference type="NCBI Taxonomy" id="424799"/>
    <lineage>
        <taxon>Bacteria</taxon>
        <taxon>Pseudomonadati</taxon>
        <taxon>Pseudomonadota</taxon>
        <taxon>Alphaproteobacteria</taxon>
        <taxon>Acetobacterales</taxon>
        <taxon>Acetobacteraceae</taxon>
        <taxon>Neoroseomonas</taxon>
    </lineage>
</organism>
<reference evidence="3" key="1">
    <citation type="journal article" date="2021" name="Syst. Appl. Microbiol.">
        <title>Roseomonas hellenica sp. nov., isolated from roots of wild-growing Alkanna tinctoria.</title>
        <authorList>
            <person name="Rat A."/>
            <person name="Naranjo H.D."/>
            <person name="Lebbe L."/>
            <person name="Cnockaert M."/>
            <person name="Krigas N."/>
            <person name="Grigoriadou K."/>
            <person name="Maloupa E."/>
            <person name="Willems A."/>
        </authorList>
    </citation>
    <scope>NUCLEOTIDE SEQUENCE [LARGE SCALE GENOMIC DNA]</scope>
    <source>
        <strain evidence="3">LMG 31159</strain>
    </source>
</reference>
<proteinExistence type="predicted"/>
<evidence type="ECO:0000256" key="1">
    <source>
        <dbReference type="SAM" id="MobiDB-lite"/>
    </source>
</evidence>
<gene>
    <name evidence="2" type="ORF">GXW78_12300</name>
</gene>